<feature type="transmembrane region" description="Helical" evidence="10">
    <location>
        <begin position="271"/>
        <end position="292"/>
    </location>
</feature>
<reference evidence="13 14" key="1">
    <citation type="submission" date="2019-04" db="EMBL/GenBank/DDBJ databases">
        <title>Genome sequencing of Clostridium botulinum Groups I-IV and Clostridium butyricum.</title>
        <authorList>
            <person name="Brunt J."/>
            <person name="Van Vliet A.H.M."/>
            <person name="Stringer S.C."/>
            <person name="Carter A.T."/>
            <person name="Peck M.W."/>
        </authorList>
    </citation>
    <scope>NUCLEOTIDE SEQUENCE [LARGE SCALE GENOMIC DNA]</scope>
    <source>
        <strain evidence="11 14">1605</strain>
        <strain evidence="12 13">CB-K-33E</strain>
    </source>
</reference>
<evidence type="ECO:0000256" key="1">
    <source>
        <dbReference type="ARBA" id="ARBA00004651"/>
    </source>
</evidence>
<evidence type="ECO:0000313" key="13">
    <source>
        <dbReference type="Proteomes" id="UP000473681"/>
    </source>
</evidence>
<feature type="transmembrane region" description="Helical" evidence="10">
    <location>
        <begin position="237"/>
        <end position="265"/>
    </location>
</feature>
<keyword evidence="7 10" id="KW-1133">Transmembrane helix</keyword>
<dbReference type="InterPro" id="IPR002528">
    <property type="entry name" value="MATE_fam"/>
</dbReference>
<evidence type="ECO:0000313" key="11">
    <source>
        <dbReference type="EMBL" id="NFF89103.1"/>
    </source>
</evidence>
<dbReference type="PIRSF" id="PIRSF006603">
    <property type="entry name" value="DinF"/>
    <property type="match status" value="1"/>
</dbReference>
<dbReference type="InterPro" id="IPR051327">
    <property type="entry name" value="MATE_MepA_subfamily"/>
</dbReference>
<dbReference type="Proteomes" id="UP000473681">
    <property type="component" value="Unassembled WGS sequence"/>
</dbReference>
<dbReference type="PANTHER" id="PTHR43823:SF3">
    <property type="entry name" value="MULTIDRUG EXPORT PROTEIN MEPA"/>
    <property type="match status" value="1"/>
</dbReference>
<comment type="similarity">
    <text evidence="2">Belongs to the multi antimicrobial extrusion (MATE) (TC 2.A.66.1) family. MepA subfamily.</text>
</comment>
<name>A0A0C2SMZ8_CLOBO</name>
<feature type="transmembrane region" description="Helical" evidence="10">
    <location>
        <begin position="197"/>
        <end position="216"/>
    </location>
</feature>
<dbReference type="GO" id="GO:0042910">
    <property type="term" value="F:xenobiotic transmembrane transporter activity"/>
    <property type="evidence" value="ECO:0007669"/>
    <property type="project" value="InterPro"/>
</dbReference>
<dbReference type="GO" id="GO:0005886">
    <property type="term" value="C:plasma membrane"/>
    <property type="evidence" value="ECO:0007669"/>
    <property type="project" value="UniProtKB-SubCell"/>
</dbReference>
<dbReference type="GO" id="GO:0015297">
    <property type="term" value="F:antiporter activity"/>
    <property type="evidence" value="ECO:0007669"/>
    <property type="project" value="InterPro"/>
</dbReference>
<feature type="transmembrane region" description="Helical" evidence="10">
    <location>
        <begin position="20"/>
        <end position="43"/>
    </location>
</feature>
<feature type="transmembrane region" description="Helical" evidence="10">
    <location>
        <begin position="393"/>
        <end position="411"/>
    </location>
</feature>
<proteinExistence type="inferred from homology"/>
<gene>
    <name evidence="11" type="ORF">FC774_14710</name>
    <name evidence="12" type="ORF">FDB51_11680</name>
</gene>
<evidence type="ECO:0000256" key="4">
    <source>
        <dbReference type="ARBA" id="ARBA00022448"/>
    </source>
</evidence>
<keyword evidence="8 10" id="KW-0472">Membrane</keyword>
<keyword evidence="5" id="KW-1003">Cell membrane</keyword>
<organism evidence="11 14">
    <name type="scientific">Clostridium botulinum</name>
    <dbReference type="NCBI Taxonomy" id="1491"/>
    <lineage>
        <taxon>Bacteria</taxon>
        <taxon>Bacillati</taxon>
        <taxon>Bacillota</taxon>
        <taxon>Clostridia</taxon>
        <taxon>Eubacteriales</taxon>
        <taxon>Clostridiaceae</taxon>
        <taxon>Clostridium</taxon>
    </lineage>
</organism>
<accession>A0A0C2SMZ8</accession>
<dbReference type="CDD" id="cd13143">
    <property type="entry name" value="MATE_MepA_like"/>
    <property type="match status" value="1"/>
</dbReference>
<feature type="transmembrane region" description="Helical" evidence="10">
    <location>
        <begin position="95"/>
        <end position="117"/>
    </location>
</feature>
<dbReference type="EMBL" id="SWVK01000015">
    <property type="protein sequence ID" value="NFN35771.1"/>
    <property type="molecule type" value="Genomic_DNA"/>
</dbReference>
<sequence length="462" mass="51596">MNLILSKNNNTALNKDFFKYVIPSIASMWISALYIMVDAIFVSKGVSSEALAAVNLAMPYTNFIFGLSVLFSIGSSTVISISLGKGENKKAKEYFSITIVLLTIISSIICIFSLIFLDEICLFLGATNSILPMVKSYLGVIILFIVFYIVSYALEVLIKTDGYPHLSTIGVIISALTNIVLDYVFVMKFNWGLEGAALATGLARLFSFVFFMSHFLGKNSKLKFCKFKFEMPFIKRIMSIGFSDCATELSLGIIILLFNQCILMFLKEDALITYSVISYVNTMVLSTMLGISQGLQPLCSYYYGTRDKKTIKYLFSLSLKVVFVSSVFIFLICILFTEPIVLMFIDKSDMSLFNYTAHTFKIFSISFLILGFNVVTSGFLASLEKSIDACKISLGRGLFILSISLFLMIFLFGGNGIWISTIVSEIIVLIFSLLLLRKNLNVLEDIAPKNTYELNQIGAYYN</sequence>
<evidence type="ECO:0000256" key="7">
    <source>
        <dbReference type="ARBA" id="ARBA00022989"/>
    </source>
</evidence>
<evidence type="ECO:0000256" key="3">
    <source>
        <dbReference type="ARBA" id="ARBA00022106"/>
    </source>
</evidence>
<evidence type="ECO:0000313" key="12">
    <source>
        <dbReference type="EMBL" id="NFN35771.1"/>
    </source>
</evidence>
<dbReference type="GO" id="GO:0046677">
    <property type="term" value="P:response to antibiotic"/>
    <property type="evidence" value="ECO:0007669"/>
    <property type="project" value="UniProtKB-KW"/>
</dbReference>
<evidence type="ECO:0000313" key="14">
    <source>
        <dbReference type="Proteomes" id="UP000476820"/>
    </source>
</evidence>
<feature type="transmembrane region" description="Helical" evidence="10">
    <location>
        <begin position="166"/>
        <end position="185"/>
    </location>
</feature>
<dbReference type="RefSeq" id="WP_017825571.1">
    <property type="nucleotide sequence ID" value="NZ_JACBCZ010000001.1"/>
</dbReference>
<dbReference type="InterPro" id="IPR048279">
    <property type="entry name" value="MdtK-like"/>
</dbReference>
<feature type="transmembrane region" description="Helical" evidence="10">
    <location>
        <begin position="417"/>
        <end position="436"/>
    </location>
</feature>
<dbReference type="EMBL" id="SWOV01000051">
    <property type="protein sequence ID" value="NFF89103.1"/>
    <property type="molecule type" value="Genomic_DNA"/>
</dbReference>
<dbReference type="InterPro" id="IPR045070">
    <property type="entry name" value="MATE_MepA-like"/>
</dbReference>
<evidence type="ECO:0000256" key="10">
    <source>
        <dbReference type="SAM" id="Phobius"/>
    </source>
</evidence>
<evidence type="ECO:0000256" key="2">
    <source>
        <dbReference type="ARBA" id="ARBA00008417"/>
    </source>
</evidence>
<dbReference type="AlphaFoldDB" id="A0A0C2SMZ8"/>
<dbReference type="Proteomes" id="UP000476820">
    <property type="component" value="Unassembled WGS sequence"/>
</dbReference>
<dbReference type="PANTHER" id="PTHR43823">
    <property type="entry name" value="SPORULATION PROTEIN YKVU"/>
    <property type="match status" value="1"/>
</dbReference>
<keyword evidence="9" id="KW-0046">Antibiotic resistance</keyword>
<evidence type="ECO:0000256" key="5">
    <source>
        <dbReference type="ARBA" id="ARBA00022475"/>
    </source>
</evidence>
<feature type="transmembrane region" description="Helical" evidence="10">
    <location>
        <begin position="137"/>
        <end position="154"/>
    </location>
</feature>
<dbReference type="Pfam" id="PF01554">
    <property type="entry name" value="MatE"/>
    <property type="match status" value="2"/>
</dbReference>
<feature type="transmembrane region" description="Helical" evidence="10">
    <location>
        <begin position="362"/>
        <end position="381"/>
    </location>
</feature>
<evidence type="ECO:0000256" key="8">
    <source>
        <dbReference type="ARBA" id="ARBA00023136"/>
    </source>
</evidence>
<comment type="subcellular location">
    <subcellularLocation>
        <location evidence="1">Cell membrane</location>
        <topology evidence="1">Multi-pass membrane protein</topology>
    </subcellularLocation>
</comment>
<dbReference type="OrthoDB" id="305360at2"/>
<evidence type="ECO:0000256" key="6">
    <source>
        <dbReference type="ARBA" id="ARBA00022692"/>
    </source>
</evidence>
<comment type="caution">
    <text evidence="11">The sequence shown here is derived from an EMBL/GenBank/DDBJ whole genome shotgun (WGS) entry which is preliminary data.</text>
</comment>
<protein>
    <recommendedName>
        <fullName evidence="3">Multidrug export protein MepA</fullName>
    </recommendedName>
</protein>
<keyword evidence="4" id="KW-0813">Transport</keyword>
<evidence type="ECO:0000256" key="9">
    <source>
        <dbReference type="ARBA" id="ARBA00023251"/>
    </source>
</evidence>
<keyword evidence="6 10" id="KW-0812">Transmembrane</keyword>
<feature type="transmembrane region" description="Helical" evidence="10">
    <location>
        <begin position="313"/>
        <end position="342"/>
    </location>
</feature>
<feature type="transmembrane region" description="Helical" evidence="10">
    <location>
        <begin position="63"/>
        <end position="83"/>
    </location>
</feature>